<evidence type="ECO:0000256" key="2">
    <source>
        <dbReference type="ARBA" id="ARBA00022827"/>
    </source>
</evidence>
<evidence type="ECO:0000256" key="5">
    <source>
        <dbReference type="HAMAP-Rule" id="MF_00845"/>
    </source>
</evidence>
<comment type="subunit">
    <text evidence="5">Monomer.</text>
</comment>
<keyword evidence="4 5" id="KW-0503">Monooxygenase</keyword>
<keyword evidence="5" id="KW-0547">Nucleotide-binding</keyword>
<dbReference type="GO" id="GO:0046677">
    <property type="term" value="P:response to antibiotic"/>
    <property type="evidence" value="ECO:0007669"/>
    <property type="project" value="InterPro"/>
</dbReference>
<evidence type="ECO:0000256" key="4">
    <source>
        <dbReference type="ARBA" id="ARBA00023033"/>
    </source>
</evidence>
<dbReference type="GO" id="GO:0071949">
    <property type="term" value="F:FAD binding"/>
    <property type="evidence" value="ECO:0007669"/>
    <property type="project" value="InterPro"/>
</dbReference>
<comment type="cofactor">
    <cofactor evidence="5">
        <name>FAD</name>
        <dbReference type="ChEBI" id="CHEBI:57692"/>
    </cofactor>
</comment>
<dbReference type="AlphaFoldDB" id="A0A2T0SQQ7"/>
<keyword evidence="8" id="KW-1185">Reference proteome</keyword>
<keyword evidence="2 5" id="KW-0274">FAD</keyword>
<comment type="subcellular location">
    <subcellularLocation>
        <location evidence="5">Cytoplasm</location>
    </subcellularLocation>
</comment>
<dbReference type="EC" id="1.14.13.-" evidence="5"/>
<dbReference type="GO" id="GO:0005737">
    <property type="term" value="C:cytoplasm"/>
    <property type="evidence" value="ECO:0007669"/>
    <property type="project" value="UniProtKB-SubCell"/>
</dbReference>
<comment type="function">
    <text evidence="5">An FAD-requiring monooxygenase active on some tetracycline antibiotic derivatives, which leads to their inactivation. Hydroxylates carbon 11a of tetracycline and some analogs.</text>
</comment>
<dbReference type="GO" id="GO:0004497">
    <property type="term" value="F:monooxygenase activity"/>
    <property type="evidence" value="ECO:0007669"/>
    <property type="project" value="UniProtKB-UniRule"/>
</dbReference>
<evidence type="ECO:0000313" key="7">
    <source>
        <dbReference type="EMBL" id="PRY35738.1"/>
    </source>
</evidence>
<keyword evidence="1 5" id="KW-0285">Flavoprotein</keyword>
<name>A0A2T0SQQ7_9PSEU</name>
<comment type="similarity">
    <text evidence="5">Belongs to the aromatic-ring hydroxylase family. TetX subfamily.</text>
</comment>
<feature type="domain" description="FAD-binding" evidence="6">
    <location>
        <begin position="7"/>
        <end position="351"/>
    </location>
</feature>
<comment type="domain">
    <text evidence="5">Consists of an N-terminal FAD-binding domain with a Rossman fold and a C-terminal substrate-binding domain.</text>
</comment>
<dbReference type="SUPFAM" id="SSF51905">
    <property type="entry name" value="FAD/NAD(P)-binding domain"/>
    <property type="match status" value="1"/>
</dbReference>
<keyword evidence="3 5" id="KW-0560">Oxidoreductase</keyword>
<evidence type="ECO:0000256" key="3">
    <source>
        <dbReference type="ARBA" id="ARBA00023002"/>
    </source>
</evidence>
<dbReference type="Pfam" id="PF01494">
    <property type="entry name" value="FAD_binding_3"/>
    <property type="match status" value="1"/>
</dbReference>
<dbReference type="Proteomes" id="UP000239494">
    <property type="component" value="Unassembled WGS sequence"/>
</dbReference>
<reference evidence="7 8" key="1">
    <citation type="submission" date="2018-03" db="EMBL/GenBank/DDBJ databases">
        <title>Genomic Encyclopedia of Archaeal and Bacterial Type Strains, Phase II (KMG-II): from individual species to whole genera.</title>
        <authorList>
            <person name="Goeker M."/>
        </authorList>
    </citation>
    <scope>NUCLEOTIDE SEQUENCE [LARGE SCALE GENOMIC DNA]</scope>
    <source>
        <strain evidence="7 8">DSM 44720</strain>
    </source>
</reference>
<sequence>MSAHHPITIVGAGLGGLTLARILHLNGVEAAVYDLDASPTARSQGGMLDIHEDTGQVALRAAGLVDEFRAAIHAGGEATRVLDRSATVLVDEGEDGDDRGRPEVNRRALRDILLASLPDGVIRWGAKVTGVRALSDGRHEVAFADGSTVTTDLLVGADGAWSKVRALLTDATPVYSGLSFVEANLDDADVRHPGAAEVVGSGMLFALGEDKGFLGHRDPDGGLHVYCALRTPEGWSADFVDSPEARIALLDHFEDWDDRLRSLVTDADGTLVARPVHALPVGTRWDRAPGVTLIGDAAHLMSPFAGEGANLALFDASELAAALVEHSDDVEKALAAYEESMFPRAARSAQESVEGLDLCFRADAPHGLVAAFQGMGQR</sequence>
<dbReference type="PANTHER" id="PTHR46972:SF1">
    <property type="entry name" value="FAD DEPENDENT OXIDOREDUCTASE DOMAIN-CONTAINING PROTEIN"/>
    <property type="match status" value="1"/>
</dbReference>
<accession>A0A2T0SQQ7</accession>
<dbReference type="InterPro" id="IPR036188">
    <property type="entry name" value="FAD/NAD-bd_sf"/>
</dbReference>
<organism evidence="7 8">
    <name type="scientific">Umezawaea tangerina</name>
    <dbReference type="NCBI Taxonomy" id="84725"/>
    <lineage>
        <taxon>Bacteria</taxon>
        <taxon>Bacillati</taxon>
        <taxon>Actinomycetota</taxon>
        <taxon>Actinomycetes</taxon>
        <taxon>Pseudonocardiales</taxon>
        <taxon>Pseudonocardiaceae</taxon>
        <taxon>Umezawaea</taxon>
    </lineage>
</organism>
<evidence type="ECO:0000259" key="6">
    <source>
        <dbReference type="Pfam" id="PF01494"/>
    </source>
</evidence>
<evidence type="ECO:0000313" key="8">
    <source>
        <dbReference type="Proteomes" id="UP000239494"/>
    </source>
</evidence>
<dbReference type="Gene3D" id="3.50.50.60">
    <property type="entry name" value="FAD/NAD(P)-binding domain"/>
    <property type="match status" value="1"/>
</dbReference>
<evidence type="ECO:0000256" key="1">
    <source>
        <dbReference type="ARBA" id="ARBA00022630"/>
    </source>
</evidence>
<keyword evidence="5" id="KW-0963">Cytoplasm</keyword>
<feature type="binding site" evidence="5">
    <location>
        <position position="42"/>
    </location>
    <ligand>
        <name>NADPH</name>
        <dbReference type="ChEBI" id="CHEBI:57783"/>
    </ligand>
</feature>
<comment type="caution">
    <text evidence="7">The sequence shown here is derived from an EMBL/GenBank/DDBJ whole genome shotgun (WGS) entry which is preliminary data.</text>
</comment>
<dbReference type="InterPro" id="IPR002938">
    <property type="entry name" value="FAD-bd"/>
</dbReference>
<keyword evidence="5" id="KW-0521">NADP</keyword>
<dbReference type="EMBL" id="PVTF01000013">
    <property type="protein sequence ID" value="PRY35738.1"/>
    <property type="molecule type" value="Genomic_DNA"/>
</dbReference>
<feature type="binding site" evidence="5">
    <location>
        <position position="106"/>
    </location>
    <ligand>
        <name>FAD</name>
        <dbReference type="ChEBI" id="CHEBI:57692"/>
    </ligand>
</feature>
<feature type="binding site" evidence="5">
    <location>
        <position position="49"/>
    </location>
    <ligand>
        <name>FAD</name>
        <dbReference type="ChEBI" id="CHEBI:57692"/>
    </ligand>
</feature>
<comment type="catalytic activity">
    <reaction evidence="5">
        <text>a tetracycline + NADPH + O2 + H(+) = an 11a-hydroxytetracycline + NADP(+) + H2O</text>
        <dbReference type="Rhea" id="RHEA:61444"/>
        <dbReference type="ChEBI" id="CHEBI:15377"/>
        <dbReference type="ChEBI" id="CHEBI:15378"/>
        <dbReference type="ChEBI" id="CHEBI:15379"/>
        <dbReference type="ChEBI" id="CHEBI:57783"/>
        <dbReference type="ChEBI" id="CHEBI:58349"/>
        <dbReference type="ChEBI" id="CHEBI:144644"/>
        <dbReference type="ChEBI" id="CHEBI:144645"/>
    </reaction>
</comment>
<dbReference type="RefSeq" id="WP_106193300.1">
    <property type="nucleotide sequence ID" value="NZ_PVTF01000013.1"/>
</dbReference>
<dbReference type="PANTHER" id="PTHR46972">
    <property type="entry name" value="MONOOXYGENASE ASQM-RELATED"/>
    <property type="match status" value="1"/>
</dbReference>
<proteinExistence type="inferred from homology"/>
<dbReference type="InterPro" id="IPR043683">
    <property type="entry name" value="TetX_monooxygenase"/>
</dbReference>
<feature type="binding site" evidence="5">
    <location>
        <position position="296"/>
    </location>
    <ligand>
        <name>FAD</name>
        <dbReference type="ChEBI" id="CHEBI:57692"/>
    </ligand>
</feature>
<dbReference type="HAMAP" id="MF_00845">
    <property type="entry name" value="TetX_monooxygenase"/>
    <property type="match status" value="1"/>
</dbReference>
<dbReference type="OrthoDB" id="3217377at2"/>
<gene>
    <name evidence="7" type="ORF">CLV43_113165</name>
</gene>
<dbReference type="PRINTS" id="PR00420">
    <property type="entry name" value="RNGMNOXGNASE"/>
</dbReference>
<protein>
    <recommendedName>
        <fullName evidence="5">Flavin-dependent monooxygenase</fullName>
    </recommendedName>
    <alternativeName>
        <fullName evidence="5">TetX monooxygenase</fullName>
        <shortName evidence="5">TetX</shortName>
        <ecNumber evidence="5">1.14.13.-</ecNumber>
    </alternativeName>
</protein>